<reference evidence="1 2" key="1">
    <citation type="submission" date="2020-01" db="EMBL/GenBank/DDBJ databases">
        <title>Veillonella burapaensis sp. nov., anaerobic, Gram-stain-negative coccus isolated from saliva of a Thai child.</title>
        <authorList>
            <person name="Mashima I."/>
            <person name="Theodorea C."/>
            <person name="Nakazawa F."/>
            <person name="Thaweboon B."/>
            <person name="Thaweboon S."/>
            <person name="Tamai R."/>
            <person name="Kiyoura Y."/>
        </authorList>
    </citation>
    <scope>NUCLEOTIDE SEQUENCE [LARGE SCALE GENOMIC DNA]</scope>
    <source>
        <strain evidence="1 2">S12025-13</strain>
    </source>
</reference>
<gene>
    <name evidence="1" type="ORF">VEIS1202513_06910</name>
</gene>
<sequence>MAQAGDVFEVELKECHLDWGNETRHTMSRASRSGEGYIPIPSCDSRRIGIYNSNNSNQGLGYNQFNVTSADNFFNNETNDIMLAQGCSEAGSQYAKQFSIQNNLRRLGEWYQYTNARPGDIVRVSWLNSTDITLELIHN</sequence>
<dbReference type="EMBL" id="AP022322">
    <property type="protein sequence ID" value="BBU36170.1"/>
    <property type="molecule type" value="Genomic_DNA"/>
</dbReference>
<organism evidence="1 2">
    <name type="scientific">Veillonella orientalis</name>
    <dbReference type="NCBI Taxonomy" id="2682455"/>
    <lineage>
        <taxon>Bacteria</taxon>
        <taxon>Bacillati</taxon>
        <taxon>Bacillota</taxon>
        <taxon>Negativicutes</taxon>
        <taxon>Veillonellales</taxon>
        <taxon>Veillonellaceae</taxon>
        <taxon>Veillonella</taxon>
    </lineage>
</organism>
<dbReference type="Proteomes" id="UP000679260">
    <property type="component" value="Chromosome"/>
</dbReference>
<accession>A0ABM7HGG8</accession>
<dbReference type="RefSeq" id="WP_213467842.1">
    <property type="nucleotide sequence ID" value="NZ_AP022322.1"/>
</dbReference>
<proteinExistence type="predicted"/>
<protein>
    <submittedName>
        <fullName evidence="1">Uncharacterized protein</fullName>
    </submittedName>
</protein>
<name>A0ABM7HGG8_9FIRM</name>
<evidence type="ECO:0000313" key="2">
    <source>
        <dbReference type="Proteomes" id="UP000679260"/>
    </source>
</evidence>
<evidence type="ECO:0000313" key="1">
    <source>
        <dbReference type="EMBL" id="BBU36170.1"/>
    </source>
</evidence>
<keyword evidence="2" id="KW-1185">Reference proteome</keyword>